<dbReference type="Pfam" id="PF00557">
    <property type="entry name" value="Peptidase_M24"/>
    <property type="match status" value="1"/>
</dbReference>
<dbReference type="InterPro" id="IPR050659">
    <property type="entry name" value="Peptidase_M24B"/>
</dbReference>
<dbReference type="Gene3D" id="3.40.350.10">
    <property type="entry name" value="Creatinase/prolidase N-terminal domain"/>
    <property type="match status" value="1"/>
</dbReference>
<evidence type="ECO:0000259" key="2">
    <source>
        <dbReference type="Pfam" id="PF01321"/>
    </source>
</evidence>
<dbReference type="EMBL" id="LBJQ01000091">
    <property type="protein sequence ID" value="RXH23229.1"/>
    <property type="molecule type" value="Genomic_DNA"/>
</dbReference>
<dbReference type="InterPro" id="IPR029149">
    <property type="entry name" value="Creatin/AminoP/Spt16_N"/>
</dbReference>
<dbReference type="SUPFAM" id="SSF53092">
    <property type="entry name" value="Creatinase/prolidase N-terminal domain"/>
    <property type="match status" value="1"/>
</dbReference>
<proteinExistence type="predicted"/>
<dbReference type="InterPro" id="IPR000587">
    <property type="entry name" value="Creatinase_N"/>
</dbReference>
<dbReference type="PANTHER" id="PTHR46112:SF3">
    <property type="entry name" value="AMINOPEPTIDASE YPDF"/>
    <property type="match status" value="1"/>
</dbReference>
<gene>
    <name evidence="3" type="ORF">XH99_31380</name>
</gene>
<evidence type="ECO:0000313" key="3">
    <source>
        <dbReference type="EMBL" id="RXH23229.1"/>
    </source>
</evidence>
<evidence type="ECO:0000313" key="4">
    <source>
        <dbReference type="Proteomes" id="UP000289546"/>
    </source>
</evidence>
<dbReference type="AlphaFoldDB" id="A0A4Q0RVV3"/>
<sequence length="398" mass="42989">MQETVARAASRAIPFDTAKLDRLMETAGLDVLIATSKHNVQYLLGAERAIFFDYMDALGVSRYLPVLVYAKGAPEKSIYVGHRLETHQRTVAPPWVPLVRTESNGSMDAVQRAAELIRQAGVPSKRVGVEMPFMPMDAGKVLADALPGAELKDAVVVLERLRAVKSAEELAKLKTASEVVIASMLAVIRGHGRGTTKQQLSDALRLAEANRGLTFEYCLLACGSSHNRAPSSQRWEQGEVLSLDSGGNYRGYIGDVARMAVLGEPDAELKDYLAEIEAVQRAAFAAVRPGAMGGDIYVAAERQLAQITQRDCTDFLAHGMGLVSHEAPRLTATGPVPYDDGDARRPLEAGMVISIETTMKHPKRGFIKLEDTVAVTDSGYQIFGEGGRGWNLGRNAAA</sequence>
<dbReference type="Gene3D" id="3.90.230.10">
    <property type="entry name" value="Creatinase/methionine aminopeptidase superfamily"/>
    <property type="match status" value="1"/>
</dbReference>
<evidence type="ECO:0000259" key="1">
    <source>
        <dbReference type="Pfam" id="PF00557"/>
    </source>
</evidence>
<dbReference type="Pfam" id="PF01321">
    <property type="entry name" value="Creatinase_N"/>
    <property type="match status" value="1"/>
</dbReference>
<organism evidence="3 4">
    <name type="scientific">Bradyrhizobium nanningense</name>
    <dbReference type="NCBI Taxonomy" id="1325118"/>
    <lineage>
        <taxon>Bacteria</taxon>
        <taxon>Pseudomonadati</taxon>
        <taxon>Pseudomonadota</taxon>
        <taxon>Alphaproteobacteria</taxon>
        <taxon>Hyphomicrobiales</taxon>
        <taxon>Nitrobacteraceae</taxon>
        <taxon>Bradyrhizobium</taxon>
    </lineage>
</organism>
<name>A0A4Q0RVV3_9BRAD</name>
<comment type="caution">
    <text evidence="3">The sequence shown here is derived from an EMBL/GenBank/DDBJ whole genome shotgun (WGS) entry which is preliminary data.</text>
</comment>
<dbReference type="SUPFAM" id="SSF55920">
    <property type="entry name" value="Creatinase/aminopeptidase"/>
    <property type="match status" value="1"/>
</dbReference>
<dbReference type="InterPro" id="IPR036005">
    <property type="entry name" value="Creatinase/aminopeptidase-like"/>
</dbReference>
<protein>
    <submittedName>
        <fullName evidence="3">Peptidase</fullName>
    </submittedName>
</protein>
<dbReference type="Proteomes" id="UP000289546">
    <property type="component" value="Unassembled WGS sequence"/>
</dbReference>
<feature type="domain" description="Peptidase M24" evidence="1">
    <location>
        <begin position="172"/>
        <end position="377"/>
    </location>
</feature>
<dbReference type="PANTHER" id="PTHR46112">
    <property type="entry name" value="AMINOPEPTIDASE"/>
    <property type="match status" value="1"/>
</dbReference>
<keyword evidence="4" id="KW-1185">Reference proteome</keyword>
<dbReference type="OrthoDB" id="9806388at2"/>
<dbReference type="InterPro" id="IPR000994">
    <property type="entry name" value="Pept_M24"/>
</dbReference>
<reference evidence="3 4" key="1">
    <citation type="submission" date="2015-04" db="EMBL/GenBank/DDBJ databases">
        <title>Comparative genomics of rhizobia nodulating Arachis hypogaea in China.</title>
        <authorList>
            <person name="Li Y."/>
        </authorList>
    </citation>
    <scope>NUCLEOTIDE SEQUENCE [LARGE SCALE GENOMIC DNA]</scope>
    <source>
        <strain evidence="3 4">CCBAU 51757</strain>
    </source>
</reference>
<dbReference type="RefSeq" id="WP_128921785.1">
    <property type="nucleotide sequence ID" value="NZ_LBJC01000033.1"/>
</dbReference>
<dbReference type="CDD" id="cd01066">
    <property type="entry name" value="APP_MetAP"/>
    <property type="match status" value="1"/>
</dbReference>
<accession>A0A4Q0RVV3</accession>
<feature type="domain" description="Creatinase N-terminal" evidence="2">
    <location>
        <begin position="18"/>
        <end position="164"/>
    </location>
</feature>